<reference evidence="6" key="2">
    <citation type="submission" date="2020-09" db="EMBL/GenBank/DDBJ databases">
        <authorList>
            <person name="Sun Q."/>
            <person name="Zhou Y."/>
        </authorList>
    </citation>
    <scope>NUCLEOTIDE SEQUENCE</scope>
    <source>
        <strain evidence="6">CGMCC 4.7201</strain>
    </source>
</reference>
<keyword evidence="3" id="KW-0812">Transmembrane</keyword>
<organism evidence="6 7">
    <name type="scientific">Wenjunlia tyrosinilytica</name>
    <dbReference type="NCBI Taxonomy" id="1544741"/>
    <lineage>
        <taxon>Bacteria</taxon>
        <taxon>Bacillati</taxon>
        <taxon>Actinomycetota</taxon>
        <taxon>Actinomycetes</taxon>
        <taxon>Kitasatosporales</taxon>
        <taxon>Streptomycetaceae</taxon>
        <taxon>Wenjunlia</taxon>
    </lineage>
</organism>
<evidence type="ECO:0000256" key="3">
    <source>
        <dbReference type="SAM" id="Phobius"/>
    </source>
</evidence>
<dbReference type="InterPro" id="IPR050922">
    <property type="entry name" value="LytR/CpsA/Psr_CW_biosynth"/>
</dbReference>
<evidence type="ECO:0000313" key="7">
    <source>
        <dbReference type="Proteomes" id="UP000641932"/>
    </source>
</evidence>
<feature type="transmembrane region" description="Helical" evidence="3">
    <location>
        <begin position="141"/>
        <end position="164"/>
    </location>
</feature>
<evidence type="ECO:0000259" key="4">
    <source>
        <dbReference type="Pfam" id="PF03816"/>
    </source>
</evidence>
<feature type="domain" description="Cell envelope-related transcriptional attenuator" evidence="4">
    <location>
        <begin position="216"/>
        <end position="375"/>
    </location>
</feature>
<dbReference type="Pfam" id="PF13399">
    <property type="entry name" value="LytR_C"/>
    <property type="match status" value="1"/>
</dbReference>
<feature type="region of interest" description="Disordered" evidence="2">
    <location>
        <begin position="577"/>
        <end position="606"/>
    </location>
</feature>
<accession>A0A917ZQ33</accession>
<evidence type="ECO:0000256" key="1">
    <source>
        <dbReference type="ARBA" id="ARBA00006068"/>
    </source>
</evidence>
<dbReference type="Proteomes" id="UP000641932">
    <property type="component" value="Unassembled WGS sequence"/>
</dbReference>
<feature type="domain" description="LytR/CpsA/Psr regulator C-terminal" evidence="5">
    <location>
        <begin position="485"/>
        <end position="576"/>
    </location>
</feature>
<protein>
    <submittedName>
        <fullName evidence="6">LytR family transcriptional regulator</fullName>
    </submittedName>
</protein>
<feature type="compositionally biased region" description="Basic residues" evidence="2">
    <location>
        <begin position="128"/>
        <end position="140"/>
    </location>
</feature>
<dbReference type="InterPro" id="IPR027381">
    <property type="entry name" value="LytR/CpsA/Psr_C"/>
</dbReference>
<keyword evidence="3" id="KW-0472">Membrane</keyword>
<dbReference type="AlphaFoldDB" id="A0A917ZQ33"/>
<dbReference type="PANTHER" id="PTHR33392">
    <property type="entry name" value="POLYISOPRENYL-TEICHOIC ACID--PEPTIDOGLYCAN TEICHOIC ACID TRANSFERASE TAGU"/>
    <property type="match status" value="1"/>
</dbReference>
<dbReference type="EMBL" id="BMMS01000011">
    <property type="protein sequence ID" value="GGO88113.1"/>
    <property type="molecule type" value="Genomic_DNA"/>
</dbReference>
<sequence>MDAPGGRRRAARRRAQATVDSQGRRHSGSGSPGRSGDIDPADQWVLDPETGTYEFRPTPDSLSSPEAPPRTSRRRPSGGGVPRQAGSPEGRRRARNGGDSPAPGGRATRRAGQGGGPGGDGGRAGGAGRRRPKGKSKGKKALHWTAGTLGFLLVAGCTGGYFVYQHFNGNINSYKADLGDDRPSAGADGAMNILMIGTDSRKGLGKKYGDEGSAGHADTTFLFHVSKDRTNATAVSIPRDLMVPIPECRTEDKSRTIPGQAKGMFNTSLGQDERGPDCTWKTVEALTGIRVDHFMMVDFNAVKTMSTAVGGVEVCLAKDIRDRDSKLNLSAGKHTIKGEQALSFVRTRHSVGLGGDLTRIPLQQQFLSSMIRKVKSNGTLSSPTKLWDLADAATKSLTVDSGIGSVKKLMSLGQDLGEVNTKNITFATVPVADDPADKNRLVLKEKEARQLFAMVKADHSLTKVGKKGKKAGPAPTETTKAAPANVRVKVVNGSGKVGAAQVTVSWLQNSQGVIRSSNGLNAPATARKTNLVYAPNQGDQARALAEIMGLPDSALKEKGPDAAPLDEMTLTLGQDFEGAGVPLTAPTAAPSDLQSVNADDKNVCAK</sequence>
<proteinExistence type="inferred from homology"/>
<feature type="compositionally biased region" description="Gly residues" evidence="2">
    <location>
        <begin position="112"/>
        <end position="127"/>
    </location>
</feature>
<gene>
    <name evidence="6" type="ORF">GCM10012280_28120</name>
</gene>
<evidence type="ECO:0000259" key="5">
    <source>
        <dbReference type="Pfam" id="PF13399"/>
    </source>
</evidence>
<dbReference type="Gene3D" id="3.40.630.190">
    <property type="entry name" value="LCP protein"/>
    <property type="match status" value="1"/>
</dbReference>
<evidence type="ECO:0000256" key="2">
    <source>
        <dbReference type="SAM" id="MobiDB-lite"/>
    </source>
</evidence>
<comment type="caution">
    <text evidence="6">The sequence shown here is derived from an EMBL/GenBank/DDBJ whole genome shotgun (WGS) entry which is preliminary data.</text>
</comment>
<keyword evidence="7" id="KW-1185">Reference proteome</keyword>
<feature type="compositionally biased region" description="Basic residues" evidence="2">
    <location>
        <begin position="1"/>
        <end position="15"/>
    </location>
</feature>
<comment type="similarity">
    <text evidence="1">Belongs to the LytR/CpsA/Psr (LCP) family.</text>
</comment>
<dbReference type="Pfam" id="PF03816">
    <property type="entry name" value="LytR_cpsA_psr"/>
    <property type="match status" value="1"/>
</dbReference>
<reference evidence="6" key="1">
    <citation type="journal article" date="2014" name="Int. J. Syst. Evol. Microbiol.">
        <title>Complete genome sequence of Corynebacterium casei LMG S-19264T (=DSM 44701T), isolated from a smear-ripened cheese.</title>
        <authorList>
            <consortium name="US DOE Joint Genome Institute (JGI-PGF)"/>
            <person name="Walter F."/>
            <person name="Albersmeier A."/>
            <person name="Kalinowski J."/>
            <person name="Ruckert C."/>
        </authorList>
    </citation>
    <scope>NUCLEOTIDE SEQUENCE</scope>
    <source>
        <strain evidence="6">CGMCC 4.7201</strain>
    </source>
</reference>
<keyword evidence="3" id="KW-1133">Transmembrane helix</keyword>
<feature type="region of interest" description="Disordered" evidence="2">
    <location>
        <begin position="1"/>
        <end position="140"/>
    </location>
</feature>
<dbReference type="InterPro" id="IPR004474">
    <property type="entry name" value="LytR_CpsA_psr"/>
</dbReference>
<name>A0A917ZQ33_9ACTN</name>
<dbReference type="PANTHER" id="PTHR33392:SF6">
    <property type="entry name" value="POLYISOPRENYL-TEICHOIC ACID--PEPTIDOGLYCAN TEICHOIC ACID TRANSFERASE TAGU"/>
    <property type="match status" value="1"/>
</dbReference>
<dbReference type="NCBIfam" id="TIGR00350">
    <property type="entry name" value="lytR_cpsA_psr"/>
    <property type="match status" value="1"/>
</dbReference>
<evidence type="ECO:0000313" key="6">
    <source>
        <dbReference type="EMBL" id="GGO88113.1"/>
    </source>
</evidence>